<dbReference type="AlphaFoldDB" id="A0AAN9EVN5"/>
<keyword evidence="2" id="KW-0806">Transcription termination</keyword>
<comment type="caution">
    <text evidence="4">The sequence shown here is derived from an EMBL/GenBank/DDBJ whole genome shotgun (WGS) entry which is preliminary data.</text>
</comment>
<evidence type="ECO:0000256" key="3">
    <source>
        <dbReference type="ARBA" id="ARBA00022946"/>
    </source>
</evidence>
<keyword evidence="5" id="KW-1185">Reference proteome</keyword>
<proteinExistence type="inferred from homology"/>
<name>A0AAN9EVN5_CLITE</name>
<dbReference type="PANTHER" id="PTHR13068:SF166">
    <property type="entry name" value="TRANSCRIPTION TERMINATION FACTOR MTERF15, MITOCHONDRIAL-LIKE"/>
    <property type="match status" value="1"/>
</dbReference>
<keyword evidence="2" id="KW-0804">Transcription</keyword>
<evidence type="ECO:0000313" key="4">
    <source>
        <dbReference type="EMBL" id="KAK7264599.1"/>
    </source>
</evidence>
<dbReference type="InterPro" id="IPR003690">
    <property type="entry name" value="MTERF"/>
</dbReference>
<protein>
    <submittedName>
        <fullName evidence="4">Uncharacterized protein</fullName>
    </submittedName>
</protein>
<gene>
    <name evidence="4" type="ORF">RJT34_32208</name>
</gene>
<dbReference type="Pfam" id="PF02536">
    <property type="entry name" value="mTERF"/>
    <property type="match status" value="2"/>
</dbReference>
<sequence>MSSQIVRRTSLQTQKVFRCVPSSSCYSTNTATGTSKEQSFTVNYLINKFGFFPESALSASKYIRLKNSEQPDSVAAFFRNYGFSESQLNTVFQKLPAVLLSNPTKTLFPKLHFLLSKGASTSQLARIVSIRPIFLHRSLQNRSIPNFNLLKGFLQSDERTIVSIYRNPFLICSDILQRQIDFLLDVGVRKPCIARLLHQWPSLLMCNINCLRNKVDEIRKMGIDPSRASFVPAMYAKDLRKATWEKKVELYKRWGLTDDAISKAFVKNPFCMLLSEQKIEDVFYFFVNDIGWEPLVLARYPLFFSMSLRKRCIPRASVLQFLLSRDLIKSAKSPIPYSLTEKMFLHNYVTKFKDEAPQLLKLYEEKLNLSAMDDQ</sequence>
<comment type="similarity">
    <text evidence="1">Belongs to the mTERF family.</text>
</comment>
<dbReference type="EMBL" id="JAYKXN010000008">
    <property type="protein sequence ID" value="KAK7264599.1"/>
    <property type="molecule type" value="Genomic_DNA"/>
</dbReference>
<reference evidence="4 5" key="1">
    <citation type="submission" date="2024-01" db="EMBL/GenBank/DDBJ databases">
        <title>The genomes of 5 underutilized Papilionoideae crops provide insights into root nodulation and disease resistance.</title>
        <authorList>
            <person name="Yuan L."/>
        </authorList>
    </citation>
    <scope>NUCLEOTIDE SEQUENCE [LARGE SCALE GENOMIC DNA]</scope>
    <source>
        <strain evidence="4">LY-2023</strain>
        <tissue evidence="4">Leaf</tissue>
    </source>
</reference>
<dbReference type="GO" id="GO:0006353">
    <property type="term" value="P:DNA-templated transcription termination"/>
    <property type="evidence" value="ECO:0007669"/>
    <property type="project" value="UniProtKB-KW"/>
</dbReference>
<organism evidence="4 5">
    <name type="scientific">Clitoria ternatea</name>
    <name type="common">Butterfly pea</name>
    <dbReference type="NCBI Taxonomy" id="43366"/>
    <lineage>
        <taxon>Eukaryota</taxon>
        <taxon>Viridiplantae</taxon>
        <taxon>Streptophyta</taxon>
        <taxon>Embryophyta</taxon>
        <taxon>Tracheophyta</taxon>
        <taxon>Spermatophyta</taxon>
        <taxon>Magnoliopsida</taxon>
        <taxon>eudicotyledons</taxon>
        <taxon>Gunneridae</taxon>
        <taxon>Pentapetalae</taxon>
        <taxon>rosids</taxon>
        <taxon>fabids</taxon>
        <taxon>Fabales</taxon>
        <taxon>Fabaceae</taxon>
        <taxon>Papilionoideae</taxon>
        <taxon>50 kb inversion clade</taxon>
        <taxon>NPAAA clade</taxon>
        <taxon>indigoferoid/millettioid clade</taxon>
        <taxon>Phaseoleae</taxon>
        <taxon>Clitoria</taxon>
    </lineage>
</organism>
<accession>A0AAN9EVN5</accession>
<dbReference type="GO" id="GO:0003676">
    <property type="term" value="F:nucleic acid binding"/>
    <property type="evidence" value="ECO:0007669"/>
    <property type="project" value="InterPro"/>
</dbReference>
<evidence type="ECO:0000256" key="1">
    <source>
        <dbReference type="ARBA" id="ARBA00007692"/>
    </source>
</evidence>
<evidence type="ECO:0000256" key="2">
    <source>
        <dbReference type="ARBA" id="ARBA00022472"/>
    </source>
</evidence>
<dbReference type="PANTHER" id="PTHR13068">
    <property type="entry name" value="CGI-12 PROTEIN-RELATED"/>
    <property type="match status" value="1"/>
</dbReference>
<dbReference type="SMART" id="SM00733">
    <property type="entry name" value="Mterf"/>
    <property type="match status" value="6"/>
</dbReference>
<keyword evidence="2" id="KW-0805">Transcription regulation</keyword>
<dbReference type="InterPro" id="IPR038538">
    <property type="entry name" value="MTERF_sf"/>
</dbReference>
<dbReference type="FunFam" id="1.25.70.10:FF:000001">
    <property type="entry name" value="Mitochondrial transcription termination factor-like"/>
    <property type="match status" value="1"/>
</dbReference>
<dbReference type="Proteomes" id="UP001359559">
    <property type="component" value="Unassembled WGS sequence"/>
</dbReference>
<evidence type="ECO:0000313" key="5">
    <source>
        <dbReference type="Proteomes" id="UP001359559"/>
    </source>
</evidence>
<dbReference type="Gene3D" id="1.25.70.10">
    <property type="entry name" value="Transcription termination factor 3, mitochondrial"/>
    <property type="match status" value="1"/>
</dbReference>
<keyword evidence="3" id="KW-0809">Transit peptide</keyword>